<evidence type="ECO:0000313" key="4">
    <source>
        <dbReference type="EMBL" id="KGN80255.1"/>
    </source>
</evidence>
<dbReference type="EMBL" id="JQJD01000043">
    <property type="protein sequence ID" value="KGN80255.1"/>
    <property type="molecule type" value="Genomic_DNA"/>
</dbReference>
<evidence type="ECO:0000256" key="1">
    <source>
        <dbReference type="ARBA" id="ARBA00022679"/>
    </source>
</evidence>
<dbReference type="RefSeq" id="WP_036851759.1">
    <property type="nucleotide sequence ID" value="NZ_JQJD01000043.1"/>
</dbReference>
<sequence>MKPLYMLFLLTALTACGGQKNAKKTSETRETETRVAEASPFSADSAYLHIKRQVDFGPRVPNTQSHRACADYLASALEAQGLTMYVQDVDVTAYDGTILKAKNIIGVHNPEAKRRILLFAHWDTRPMADHDGDKSKRDLPIDGADDGGSGTGVLLEIARLLRLHPMKNIGIDIALFDAEDYGAPEHANYSGESTDTWALGTQKWTQSPHVPGYRADFGILLDMVGSKGATFYREYFSQESAGKTVTKIWDTARRLGHQEYFINEMGGAVTDDHYFVIRNLGIPCVDIINFKPDTHNGFGAYWHTHDDNMSIIDRAPLKAVGETVWQVLLDYDNSIK</sequence>
<dbReference type="InterPro" id="IPR007484">
    <property type="entry name" value="Peptidase_M28"/>
</dbReference>
<reference evidence="4 5" key="1">
    <citation type="submission" date="2014-08" db="EMBL/GenBank/DDBJ databases">
        <title>Porphyromonas cangingivalis strain:COT-109_OH1386 Genome sequencing.</title>
        <authorList>
            <person name="Wallis C."/>
            <person name="Deusch O."/>
            <person name="O'Flynn C."/>
            <person name="Davis I."/>
            <person name="Jospin G."/>
            <person name="Darling A.E."/>
            <person name="Coil D.A."/>
            <person name="Alexiev A."/>
            <person name="Horsfall A."/>
            <person name="Kirkwood N."/>
            <person name="Harris S."/>
            <person name="Eisen J.A."/>
        </authorList>
    </citation>
    <scope>NUCLEOTIDE SEQUENCE [LARGE SCALE GENOMIC DNA]</scope>
    <source>
        <strain evidence="5">COT-109 OH1386</strain>
    </source>
</reference>
<dbReference type="STRING" id="36874.HQ34_00795"/>
<dbReference type="InterPro" id="IPR040234">
    <property type="entry name" value="QC/QCL"/>
</dbReference>
<dbReference type="SUPFAM" id="SSF53187">
    <property type="entry name" value="Zn-dependent exopeptidases"/>
    <property type="match status" value="1"/>
</dbReference>
<dbReference type="Proteomes" id="UP000030125">
    <property type="component" value="Unassembled WGS sequence"/>
</dbReference>
<keyword evidence="2" id="KW-0012">Acyltransferase</keyword>
<dbReference type="PANTHER" id="PTHR12283">
    <property type="entry name" value="GLUTAMINYL-PEPTIDE CYCLOTRANSFERASE"/>
    <property type="match status" value="1"/>
</dbReference>
<evidence type="ECO:0000259" key="3">
    <source>
        <dbReference type="Pfam" id="PF04389"/>
    </source>
</evidence>
<dbReference type="eggNOG" id="COG2234">
    <property type="taxonomic scope" value="Bacteria"/>
</dbReference>
<protein>
    <submittedName>
        <fullName evidence="4">Glutamine cyclotransferase</fullName>
    </submittedName>
</protein>
<name>A0A0A2ERY2_PORCN</name>
<dbReference type="GO" id="GO:0016603">
    <property type="term" value="F:glutaminyl-peptide cyclotransferase activity"/>
    <property type="evidence" value="ECO:0007669"/>
    <property type="project" value="TreeGrafter"/>
</dbReference>
<dbReference type="AlphaFoldDB" id="A0A0A2ERY2"/>
<accession>A0A0A2ERY2</accession>
<dbReference type="OrthoDB" id="9773494at2"/>
<keyword evidence="5" id="KW-1185">Reference proteome</keyword>
<dbReference type="PROSITE" id="PS51257">
    <property type="entry name" value="PROKAR_LIPOPROTEIN"/>
    <property type="match status" value="1"/>
</dbReference>
<keyword evidence="1 4" id="KW-0808">Transferase</keyword>
<dbReference type="Gene3D" id="3.40.630.10">
    <property type="entry name" value="Zn peptidases"/>
    <property type="match status" value="1"/>
</dbReference>
<dbReference type="PANTHER" id="PTHR12283:SF6">
    <property type="entry name" value="GLUTAMINYL-PEPTIDE CYCLOTRANSFERASE-RELATED"/>
    <property type="match status" value="1"/>
</dbReference>
<evidence type="ECO:0000256" key="2">
    <source>
        <dbReference type="ARBA" id="ARBA00023315"/>
    </source>
</evidence>
<proteinExistence type="predicted"/>
<gene>
    <name evidence="4" type="ORF">HQ35_06080</name>
</gene>
<feature type="domain" description="Peptidase M28" evidence="3">
    <location>
        <begin position="103"/>
        <end position="327"/>
    </location>
</feature>
<evidence type="ECO:0000313" key="5">
    <source>
        <dbReference type="Proteomes" id="UP000030125"/>
    </source>
</evidence>
<dbReference type="GO" id="GO:0008270">
    <property type="term" value="F:zinc ion binding"/>
    <property type="evidence" value="ECO:0007669"/>
    <property type="project" value="TreeGrafter"/>
</dbReference>
<organism evidence="4 5">
    <name type="scientific">Porphyromonas cangingivalis</name>
    <dbReference type="NCBI Taxonomy" id="36874"/>
    <lineage>
        <taxon>Bacteria</taxon>
        <taxon>Pseudomonadati</taxon>
        <taxon>Bacteroidota</taxon>
        <taxon>Bacteroidia</taxon>
        <taxon>Bacteroidales</taxon>
        <taxon>Porphyromonadaceae</taxon>
        <taxon>Porphyromonas</taxon>
    </lineage>
</organism>
<dbReference type="Pfam" id="PF04389">
    <property type="entry name" value="Peptidase_M28"/>
    <property type="match status" value="1"/>
</dbReference>
<comment type="caution">
    <text evidence="4">The sequence shown here is derived from an EMBL/GenBank/DDBJ whole genome shotgun (WGS) entry which is preliminary data.</text>
</comment>